<name>E4XM99_OIKDI</name>
<dbReference type="PANTHER" id="PTHR37984">
    <property type="entry name" value="PROTEIN CBG26694"/>
    <property type="match status" value="1"/>
</dbReference>
<feature type="domain" description="Integrase zinc-binding" evidence="2">
    <location>
        <begin position="42"/>
        <end position="97"/>
    </location>
</feature>
<sequence>MAELQDKCPSTKNLIINARRKKSRKFTLINDVLFAHNRLVLPQTLSSEFLQYLHVLTAHCGCKDLLNLVRRFYIHKVQDRARSITSSCATCVRIKPQPKMRPSMIRNRFFESTPFTKCHIDLIDFGRPDANNKRYLLTCIDELTSYLDGEPIHSKAYSTAWYHEDSSN</sequence>
<dbReference type="PANTHER" id="PTHR37984:SF5">
    <property type="entry name" value="PROTEIN NYNRIN-LIKE"/>
    <property type="match status" value="1"/>
</dbReference>
<dbReference type="InterPro" id="IPR041588">
    <property type="entry name" value="Integrase_H2C2"/>
</dbReference>
<protein>
    <recommendedName>
        <fullName evidence="1">Gypsy retrotransposon integrase-like protein 1</fullName>
    </recommendedName>
</protein>
<accession>E4XM99</accession>
<dbReference type="AlphaFoldDB" id="E4XM99"/>
<dbReference type="Pfam" id="PF17921">
    <property type="entry name" value="Integrase_H2C2"/>
    <property type="match status" value="1"/>
</dbReference>
<dbReference type="InterPro" id="IPR050951">
    <property type="entry name" value="Retrovirus_Pol_polyprotein"/>
</dbReference>
<gene>
    <name evidence="3" type="ORF">GSOID_T00015284001</name>
</gene>
<dbReference type="InParanoid" id="E4XM99"/>
<reference evidence="3" key="1">
    <citation type="journal article" date="2010" name="Science">
        <title>Plasticity of animal genome architecture unmasked by rapid evolution of a pelagic tunicate.</title>
        <authorList>
            <person name="Denoeud F."/>
            <person name="Henriet S."/>
            <person name="Mungpakdee S."/>
            <person name="Aury J.M."/>
            <person name="Da Silva C."/>
            <person name="Brinkmann H."/>
            <person name="Mikhaleva J."/>
            <person name="Olsen L.C."/>
            <person name="Jubin C."/>
            <person name="Canestro C."/>
            <person name="Bouquet J.M."/>
            <person name="Danks G."/>
            <person name="Poulain J."/>
            <person name="Campsteijn C."/>
            <person name="Adamski M."/>
            <person name="Cross I."/>
            <person name="Yadetie F."/>
            <person name="Muffato M."/>
            <person name="Louis A."/>
            <person name="Butcher S."/>
            <person name="Tsagkogeorga G."/>
            <person name="Konrad A."/>
            <person name="Singh S."/>
            <person name="Jensen M.F."/>
            <person name="Cong E.H."/>
            <person name="Eikeseth-Otteraa H."/>
            <person name="Noel B."/>
            <person name="Anthouard V."/>
            <person name="Porcel B.M."/>
            <person name="Kachouri-Lafond R."/>
            <person name="Nishino A."/>
            <person name="Ugolini M."/>
            <person name="Chourrout P."/>
            <person name="Nishida H."/>
            <person name="Aasland R."/>
            <person name="Huzurbazar S."/>
            <person name="Westhof E."/>
            <person name="Delsuc F."/>
            <person name="Lehrach H."/>
            <person name="Reinhardt R."/>
            <person name="Weissenbach J."/>
            <person name="Roy S.W."/>
            <person name="Artiguenave F."/>
            <person name="Postlethwait J.H."/>
            <person name="Manak J.R."/>
            <person name="Thompson E.M."/>
            <person name="Jaillon O."/>
            <person name="Du Pasquier L."/>
            <person name="Boudinot P."/>
            <person name="Liberles D.A."/>
            <person name="Volff J.N."/>
            <person name="Philippe H."/>
            <person name="Lenhard B."/>
            <person name="Roest Crollius H."/>
            <person name="Wincker P."/>
            <person name="Chourrout D."/>
        </authorList>
    </citation>
    <scope>NUCLEOTIDE SEQUENCE [LARGE SCALE GENOMIC DNA]</scope>
</reference>
<proteinExistence type="predicted"/>
<evidence type="ECO:0000259" key="2">
    <source>
        <dbReference type="Pfam" id="PF17921"/>
    </source>
</evidence>
<keyword evidence="4" id="KW-1185">Reference proteome</keyword>
<evidence type="ECO:0000313" key="3">
    <source>
        <dbReference type="EMBL" id="CBY11106.1"/>
    </source>
</evidence>
<dbReference type="EMBL" id="FN653075">
    <property type="protein sequence ID" value="CBY11106.1"/>
    <property type="molecule type" value="Genomic_DNA"/>
</dbReference>
<evidence type="ECO:0000313" key="4">
    <source>
        <dbReference type="Proteomes" id="UP000001307"/>
    </source>
</evidence>
<dbReference type="Proteomes" id="UP000001307">
    <property type="component" value="Unassembled WGS sequence"/>
</dbReference>
<evidence type="ECO:0000256" key="1">
    <source>
        <dbReference type="ARBA" id="ARBA00039658"/>
    </source>
</evidence>
<organism evidence="3">
    <name type="scientific">Oikopleura dioica</name>
    <name type="common">Tunicate</name>
    <dbReference type="NCBI Taxonomy" id="34765"/>
    <lineage>
        <taxon>Eukaryota</taxon>
        <taxon>Metazoa</taxon>
        <taxon>Chordata</taxon>
        <taxon>Tunicata</taxon>
        <taxon>Appendicularia</taxon>
        <taxon>Copelata</taxon>
        <taxon>Oikopleuridae</taxon>
        <taxon>Oikopleura</taxon>
    </lineage>
</organism>
<dbReference type="Gene3D" id="1.10.340.70">
    <property type="match status" value="1"/>
</dbReference>